<proteinExistence type="predicted"/>
<dbReference type="InterPro" id="IPR057746">
    <property type="entry name" value="CpnT-like_N"/>
</dbReference>
<dbReference type="OrthoDB" id="2677932at2"/>
<organism evidence="3 4">
    <name type="scientific">Micromonospora pisi</name>
    <dbReference type="NCBI Taxonomy" id="589240"/>
    <lineage>
        <taxon>Bacteria</taxon>
        <taxon>Bacillati</taxon>
        <taxon>Actinomycetota</taxon>
        <taxon>Actinomycetes</taxon>
        <taxon>Micromonosporales</taxon>
        <taxon>Micromonosporaceae</taxon>
        <taxon>Micromonospora</taxon>
    </lineage>
</organism>
<sequence length="163" mass="16855">MGLTLPGELVTVLGMIGYDWPTSDEAKLFEMSQAWFGFADTISQTAAAVGAEARRVTEGNTGEAIAAFQQWWGNPDSAPSTLTEASTGATVLGIGLIVCAVVVLALKIQIIVQLVLLAIQIAQAIATAAATVGASLLEIPVFKVITQTVVGILTDQAISALLN</sequence>
<feature type="transmembrane region" description="Helical" evidence="1">
    <location>
        <begin position="85"/>
        <end position="107"/>
    </location>
</feature>
<keyword evidence="1" id="KW-1133">Transmembrane helix</keyword>
<comment type="caution">
    <text evidence="3">The sequence shown here is derived from an EMBL/GenBank/DDBJ whole genome shotgun (WGS) entry which is preliminary data.</text>
</comment>
<feature type="transmembrane region" description="Helical" evidence="1">
    <location>
        <begin position="114"/>
        <end position="137"/>
    </location>
</feature>
<name>A0A495JF52_9ACTN</name>
<evidence type="ECO:0000256" key="1">
    <source>
        <dbReference type="SAM" id="Phobius"/>
    </source>
</evidence>
<keyword evidence="4" id="KW-1185">Reference proteome</keyword>
<dbReference type="RefSeq" id="WP_121154915.1">
    <property type="nucleotide sequence ID" value="NZ_RBKT01000001.1"/>
</dbReference>
<feature type="domain" description="Outer membrane channel protein CpnT-like N-terminal" evidence="2">
    <location>
        <begin position="12"/>
        <end position="141"/>
    </location>
</feature>
<accession>A0A495JF52</accession>
<reference evidence="3 4" key="1">
    <citation type="submission" date="2018-10" db="EMBL/GenBank/DDBJ databases">
        <title>Sequencing the genomes of 1000 actinobacteria strains.</title>
        <authorList>
            <person name="Klenk H.-P."/>
        </authorList>
    </citation>
    <scope>NUCLEOTIDE SEQUENCE [LARGE SCALE GENOMIC DNA]</scope>
    <source>
        <strain evidence="3 4">DSM 45175</strain>
    </source>
</reference>
<keyword evidence="1" id="KW-0472">Membrane</keyword>
<dbReference type="EMBL" id="RBKT01000001">
    <property type="protein sequence ID" value="RKR86699.1"/>
    <property type="molecule type" value="Genomic_DNA"/>
</dbReference>
<evidence type="ECO:0000259" key="2">
    <source>
        <dbReference type="Pfam" id="PF25547"/>
    </source>
</evidence>
<keyword evidence="1" id="KW-0812">Transmembrane</keyword>
<gene>
    <name evidence="3" type="ORF">BDK92_0960</name>
</gene>
<protein>
    <recommendedName>
        <fullName evidence="2">Outer membrane channel protein CpnT-like N-terminal domain-containing protein</fullName>
    </recommendedName>
</protein>
<evidence type="ECO:0000313" key="3">
    <source>
        <dbReference type="EMBL" id="RKR86699.1"/>
    </source>
</evidence>
<dbReference type="Pfam" id="PF25547">
    <property type="entry name" value="WXG100_2"/>
    <property type="match status" value="1"/>
</dbReference>
<dbReference type="Proteomes" id="UP000277671">
    <property type="component" value="Unassembled WGS sequence"/>
</dbReference>
<dbReference type="AlphaFoldDB" id="A0A495JF52"/>
<evidence type="ECO:0000313" key="4">
    <source>
        <dbReference type="Proteomes" id="UP000277671"/>
    </source>
</evidence>